<dbReference type="PANTHER" id="PTHR43019">
    <property type="entry name" value="SERINE ENDOPROTEASE DEGS"/>
    <property type="match status" value="1"/>
</dbReference>
<evidence type="ECO:0000313" key="3">
    <source>
        <dbReference type="Proteomes" id="UP000092634"/>
    </source>
</evidence>
<evidence type="ECO:0000313" key="2">
    <source>
        <dbReference type="EMBL" id="OFJ47175.1"/>
    </source>
</evidence>
<dbReference type="Pfam" id="PF13365">
    <property type="entry name" value="Trypsin_2"/>
    <property type="match status" value="1"/>
</dbReference>
<sequence length="260" mass="27732">MKALPYTFFFALLSCLVLAWVSTPCRADDTLAQVVTRVKPSIVGVASLEKTRTPPMRFIGTGFVAGDGLSVLTCAHVIENMLDANPGEVIGILTGQGQTAQFRHAKVQALDAEHDLALLRFTGAPLPALTLGDAATVREGQAMAFTGFPLATLLGLYHVTHRAIISSLTPVVIPSENAQRLDLRRLAQLKKAPYIVFQLDATAYPGSSGSPLYDPETGIVYGIVNMVYLKGLKEAAISAPSGISYAIPGSHMQSILLKEK</sequence>
<dbReference type="InterPro" id="IPR043504">
    <property type="entry name" value="Peptidase_S1_PA_chymotrypsin"/>
</dbReference>
<dbReference type="InterPro" id="IPR009003">
    <property type="entry name" value="Peptidase_S1_PA"/>
</dbReference>
<reference evidence="2 3" key="1">
    <citation type="submission" date="2016-10" db="EMBL/GenBank/DDBJ databases">
        <title>Updated version of Genome Assembly of Janthinobacterium lividum ERGS5:01.</title>
        <authorList>
            <person name="Kumar R."/>
            <person name="Acharya V."/>
            <person name="Singh D."/>
        </authorList>
    </citation>
    <scope>NUCLEOTIDE SEQUENCE [LARGE SCALE GENOMIC DNA]</scope>
    <source>
        <strain evidence="2 3">ERGS5:01</strain>
    </source>
</reference>
<dbReference type="AlphaFoldDB" id="A0A1E8PLX8"/>
<dbReference type="SUPFAM" id="SSF50494">
    <property type="entry name" value="Trypsin-like serine proteases"/>
    <property type="match status" value="1"/>
</dbReference>
<keyword evidence="2" id="KW-0645">Protease</keyword>
<dbReference type="Gene3D" id="2.40.10.10">
    <property type="entry name" value="Trypsin-like serine proteases"/>
    <property type="match status" value="2"/>
</dbReference>
<organism evidence="2 3">
    <name type="scientific">Janthinobacterium lividum</name>
    <dbReference type="NCBI Taxonomy" id="29581"/>
    <lineage>
        <taxon>Bacteria</taxon>
        <taxon>Pseudomonadati</taxon>
        <taxon>Pseudomonadota</taxon>
        <taxon>Betaproteobacteria</taxon>
        <taxon>Burkholderiales</taxon>
        <taxon>Oxalobacteraceae</taxon>
        <taxon>Janthinobacterium</taxon>
    </lineage>
</organism>
<comment type="caution">
    <text evidence="2">The sequence shown here is derived from an EMBL/GenBank/DDBJ whole genome shotgun (WGS) entry which is preliminary data.</text>
</comment>
<feature type="signal peptide" evidence="1">
    <location>
        <begin position="1"/>
        <end position="27"/>
    </location>
</feature>
<dbReference type="Proteomes" id="UP000092634">
    <property type="component" value="Unassembled WGS sequence"/>
</dbReference>
<keyword evidence="1" id="KW-0732">Signal</keyword>
<keyword evidence="2" id="KW-0378">Hydrolase</keyword>
<feature type="chain" id="PRO_5009214502" evidence="1">
    <location>
        <begin position="28"/>
        <end position="260"/>
    </location>
</feature>
<protein>
    <submittedName>
        <fullName evidence="2">Serine protease</fullName>
    </submittedName>
</protein>
<gene>
    <name evidence="2" type="ORF">BA896_022420</name>
</gene>
<dbReference type="GO" id="GO:0008233">
    <property type="term" value="F:peptidase activity"/>
    <property type="evidence" value="ECO:0007669"/>
    <property type="project" value="UniProtKB-KW"/>
</dbReference>
<dbReference type="EMBL" id="MAQB02000008">
    <property type="protein sequence ID" value="OFJ47175.1"/>
    <property type="molecule type" value="Genomic_DNA"/>
</dbReference>
<dbReference type="PROSITE" id="PS51257">
    <property type="entry name" value="PROKAR_LIPOPROTEIN"/>
    <property type="match status" value="1"/>
</dbReference>
<proteinExistence type="predicted"/>
<dbReference type="PANTHER" id="PTHR43019:SF23">
    <property type="entry name" value="PROTEASE DO-LIKE 5, CHLOROPLASTIC"/>
    <property type="match status" value="1"/>
</dbReference>
<dbReference type="GO" id="GO:0006508">
    <property type="term" value="P:proteolysis"/>
    <property type="evidence" value="ECO:0007669"/>
    <property type="project" value="UniProtKB-KW"/>
</dbReference>
<name>A0A1E8PLX8_9BURK</name>
<evidence type="ECO:0000256" key="1">
    <source>
        <dbReference type="SAM" id="SignalP"/>
    </source>
</evidence>
<accession>A0A1E8PLX8</accession>